<dbReference type="PANTHER" id="PTHR42188:SF1">
    <property type="entry name" value="23S RRNA-SPECIFIC ENDONUCLEASE VAPC20"/>
    <property type="match status" value="1"/>
</dbReference>
<sequence>MPAVIDSNLLYASRNSNDELHAQGDAVVEAASRGELPKMHVPHVFLQEVVKHTHNELGYQESLRTLNALVDDPQFAIITLTDGDLTRGRALFRQHPELEFPDAIAVAYMRREQLEYIYSCDDDFDRFTDITRFDTDYNPHSP</sequence>
<dbReference type="PANTHER" id="PTHR42188">
    <property type="entry name" value="23S RRNA-SPECIFIC ENDONUCLEASE VAPC20"/>
    <property type="match status" value="1"/>
</dbReference>
<protein>
    <submittedName>
        <fullName evidence="2">VapC toxin family PIN domain ribonuclease</fullName>
    </submittedName>
</protein>
<evidence type="ECO:0000313" key="3">
    <source>
        <dbReference type="Proteomes" id="UP000319894"/>
    </source>
</evidence>
<name>A0A554N7W3_9EURY</name>
<dbReference type="AlphaFoldDB" id="A0A554N7W3"/>
<dbReference type="Proteomes" id="UP000319894">
    <property type="component" value="Unassembled WGS sequence"/>
</dbReference>
<dbReference type="InterPro" id="IPR002716">
    <property type="entry name" value="PIN_dom"/>
</dbReference>
<dbReference type="Gene3D" id="3.40.50.1010">
    <property type="entry name" value="5'-nuclease"/>
    <property type="match status" value="1"/>
</dbReference>
<dbReference type="SUPFAM" id="SSF88723">
    <property type="entry name" value="PIN domain-like"/>
    <property type="match status" value="1"/>
</dbReference>
<dbReference type="InParanoid" id="A0A554N7W3"/>
<accession>A0A554N7W3</accession>
<keyword evidence="3" id="KW-1185">Reference proteome</keyword>
<dbReference type="InterPro" id="IPR029060">
    <property type="entry name" value="PIN-like_dom_sf"/>
</dbReference>
<dbReference type="EMBL" id="QMDX01000007">
    <property type="protein sequence ID" value="TSD13491.1"/>
    <property type="molecule type" value="Genomic_DNA"/>
</dbReference>
<dbReference type="InterPro" id="IPR039018">
    <property type="entry name" value="VapC20-like"/>
</dbReference>
<dbReference type="RefSeq" id="WP_144262350.1">
    <property type="nucleotide sequence ID" value="NZ_QMDX01000007.1"/>
</dbReference>
<evidence type="ECO:0000313" key="2">
    <source>
        <dbReference type="EMBL" id="TSD13491.1"/>
    </source>
</evidence>
<organism evidence="2 3">
    <name type="scientific">Haloglomus irregulare</name>
    <dbReference type="NCBI Taxonomy" id="2234134"/>
    <lineage>
        <taxon>Archaea</taxon>
        <taxon>Methanobacteriati</taxon>
        <taxon>Methanobacteriota</taxon>
        <taxon>Stenosarchaea group</taxon>
        <taxon>Halobacteria</taxon>
        <taxon>Halobacteriales</taxon>
        <taxon>Natronomonadaceae</taxon>
        <taxon>Haloglomus</taxon>
    </lineage>
</organism>
<reference evidence="2 3" key="1">
    <citation type="submission" date="2018-06" db="EMBL/GenBank/DDBJ databases">
        <title>Natronomonas sp. F16-60 a new haloarchaeon isolated from a solar saltern of Isla Cristina, Huelva, Spain.</title>
        <authorList>
            <person name="Duran-Viseras A."/>
            <person name="Sanchez-Porro C."/>
            <person name="Ventosa A."/>
        </authorList>
    </citation>
    <scope>NUCLEOTIDE SEQUENCE [LARGE SCALE GENOMIC DNA]</scope>
    <source>
        <strain evidence="2 3">F16-60</strain>
    </source>
</reference>
<evidence type="ECO:0000259" key="1">
    <source>
        <dbReference type="Pfam" id="PF01850"/>
    </source>
</evidence>
<dbReference type="GO" id="GO:0004521">
    <property type="term" value="F:RNA endonuclease activity"/>
    <property type="evidence" value="ECO:0007669"/>
    <property type="project" value="InterPro"/>
</dbReference>
<proteinExistence type="predicted"/>
<feature type="domain" description="PIN" evidence="1">
    <location>
        <begin position="4"/>
        <end position="127"/>
    </location>
</feature>
<dbReference type="Pfam" id="PF01850">
    <property type="entry name" value="PIN"/>
    <property type="match status" value="1"/>
</dbReference>
<gene>
    <name evidence="2" type="ORF">DP107_11720</name>
</gene>
<dbReference type="GO" id="GO:0016075">
    <property type="term" value="P:rRNA catabolic process"/>
    <property type="evidence" value="ECO:0007669"/>
    <property type="project" value="TreeGrafter"/>
</dbReference>
<comment type="caution">
    <text evidence="2">The sequence shown here is derived from an EMBL/GenBank/DDBJ whole genome shotgun (WGS) entry which is preliminary data.</text>
</comment>